<feature type="non-terminal residue" evidence="3">
    <location>
        <position position="1"/>
    </location>
</feature>
<reference evidence="3 4" key="1">
    <citation type="journal article" date="2021" name="Hortic Res">
        <title>The domestication of Cucurbita argyrosperma as revealed by the genome of its wild relative.</title>
        <authorList>
            <person name="Barrera-Redondo J."/>
            <person name="Sanchez-de la Vega G."/>
            <person name="Aguirre-Liguori J.A."/>
            <person name="Castellanos-Morales G."/>
            <person name="Gutierrez-Guerrero Y.T."/>
            <person name="Aguirre-Dugua X."/>
            <person name="Aguirre-Planter E."/>
            <person name="Tenaillon M.I."/>
            <person name="Lira-Saade R."/>
            <person name="Eguiarte L.E."/>
        </authorList>
    </citation>
    <scope>NUCLEOTIDE SEQUENCE [LARGE SCALE GENOMIC DNA]</scope>
    <source>
        <strain evidence="3">JBR-2021</strain>
    </source>
</reference>
<dbReference type="Pfam" id="PF13812">
    <property type="entry name" value="PPR_3"/>
    <property type="match status" value="1"/>
</dbReference>
<evidence type="ECO:0000313" key="4">
    <source>
        <dbReference type="Proteomes" id="UP000685013"/>
    </source>
</evidence>
<evidence type="ECO:0000256" key="1">
    <source>
        <dbReference type="ARBA" id="ARBA00007626"/>
    </source>
</evidence>
<feature type="repeat" description="PPR" evidence="2">
    <location>
        <begin position="297"/>
        <end position="331"/>
    </location>
</feature>
<dbReference type="GO" id="GO:0007005">
    <property type="term" value="P:mitochondrion organization"/>
    <property type="evidence" value="ECO:0007669"/>
    <property type="project" value="TreeGrafter"/>
</dbReference>
<comment type="caution">
    <text evidence="3">The sequence shown here is derived from an EMBL/GenBank/DDBJ whole genome shotgun (WGS) entry which is preliminary data.</text>
</comment>
<feature type="repeat" description="PPR" evidence="2">
    <location>
        <begin position="262"/>
        <end position="296"/>
    </location>
</feature>
<feature type="repeat" description="PPR" evidence="2">
    <location>
        <begin position="192"/>
        <end position="226"/>
    </location>
</feature>
<keyword evidence="4" id="KW-1185">Reference proteome</keyword>
<feature type="repeat" description="PPR" evidence="2">
    <location>
        <begin position="156"/>
        <end position="191"/>
    </location>
</feature>
<dbReference type="PROSITE" id="PS51375">
    <property type="entry name" value="PPR"/>
    <property type="match status" value="7"/>
</dbReference>
<dbReference type="InterPro" id="IPR051114">
    <property type="entry name" value="Mito_RNA_Proc_CCM1"/>
</dbReference>
<dbReference type="InterPro" id="IPR002885">
    <property type="entry name" value="PPR_rpt"/>
</dbReference>
<evidence type="ECO:0000256" key="2">
    <source>
        <dbReference type="PROSITE-ProRule" id="PRU00708"/>
    </source>
</evidence>
<dbReference type="PANTHER" id="PTHR47934">
    <property type="entry name" value="PENTATRICOPEPTIDE REPEAT-CONTAINING PROTEIN PET309, MITOCHONDRIAL"/>
    <property type="match status" value="1"/>
</dbReference>
<dbReference type="Pfam" id="PF01535">
    <property type="entry name" value="PPR"/>
    <property type="match status" value="3"/>
</dbReference>
<dbReference type="NCBIfam" id="TIGR00756">
    <property type="entry name" value="PPR"/>
    <property type="match status" value="5"/>
</dbReference>
<feature type="repeat" description="PPR" evidence="2">
    <location>
        <begin position="642"/>
        <end position="676"/>
    </location>
</feature>
<dbReference type="GO" id="GO:0003729">
    <property type="term" value="F:mRNA binding"/>
    <property type="evidence" value="ECO:0007669"/>
    <property type="project" value="TreeGrafter"/>
</dbReference>
<proteinExistence type="inferred from homology"/>
<gene>
    <name evidence="3" type="ORF">SDJN03_09813</name>
</gene>
<dbReference type="EMBL" id="JAGKQH010000006">
    <property type="protein sequence ID" value="KAG6596633.1"/>
    <property type="molecule type" value="Genomic_DNA"/>
</dbReference>
<dbReference type="Proteomes" id="UP000685013">
    <property type="component" value="Chromosome 6"/>
</dbReference>
<dbReference type="AlphaFoldDB" id="A0AAV6NEG7"/>
<protein>
    <submittedName>
        <fullName evidence="3">Pentatricopeptide repeat-containing protein, mitochondrial</fullName>
    </submittedName>
</protein>
<dbReference type="GO" id="GO:0005739">
    <property type="term" value="C:mitochondrion"/>
    <property type="evidence" value="ECO:0007669"/>
    <property type="project" value="TreeGrafter"/>
</dbReference>
<accession>A0AAV6NEG7</accession>
<feature type="repeat" description="PPR" evidence="2">
    <location>
        <begin position="572"/>
        <end position="606"/>
    </location>
</feature>
<evidence type="ECO:0000313" key="3">
    <source>
        <dbReference type="EMBL" id="KAG6596633.1"/>
    </source>
</evidence>
<name>A0AAV6NEG7_9ROSI</name>
<comment type="similarity">
    <text evidence="1">Belongs to the PPR family. P subfamily.</text>
</comment>
<dbReference type="Pfam" id="PF13041">
    <property type="entry name" value="PPR_2"/>
    <property type="match status" value="3"/>
</dbReference>
<dbReference type="GO" id="GO:0006396">
    <property type="term" value="P:RNA processing"/>
    <property type="evidence" value="ECO:0007669"/>
    <property type="project" value="TreeGrafter"/>
</dbReference>
<dbReference type="PANTHER" id="PTHR47934:SF7">
    <property type="entry name" value="PENTATRICOPEPTIDE (PPR) REPEAT PROTEIN"/>
    <property type="match status" value="1"/>
</dbReference>
<organism evidence="3 4">
    <name type="scientific">Cucurbita argyrosperma subsp. sororia</name>
    <dbReference type="NCBI Taxonomy" id="37648"/>
    <lineage>
        <taxon>Eukaryota</taxon>
        <taxon>Viridiplantae</taxon>
        <taxon>Streptophyta</taxon>
        <taxon>Embryophyta</taxon>
        <taxon>Tracheophyta</taxon>
        <taxon>Spermatophyta</taxon>
        <taxon>Magnoliopsida</taxon>
        <taxon>eudicotyledons</taxon>
        <taxon>Gunneridae</taxon>
        <taxon>Pentapetalae</taxon>
        <taxon>rosids</taxon>
        <taxon>fabids</taxon>
        <taxon>Cucurbitales</taxon>
        <taxon>Cucurbitaceae</taxon>
        <taxon>Cucurbiteae</taxon>
        <taxon>Cucurbita</taxon>
    </lineage>
</organism>
<sequence>MPSTLMKKFLKGVKPNSCLSPILSGNYVDSFLENNQSNPRLEESTQSLNNKFVLNNSVKGLDNENNLNSEVEIFKCLAIQKGFSHAVQTYYVTILKQGLDGNVEEMDRTCQDLVKDGCLGVEEVIVTLVNAFVRHGRTREALRVLPHVNLVGLKPSIETFNVVLAVFVEENRDIEEVLFVYKEMVKASIVPNVDTLNFLLAALFHAEQIKTAMNQFRRMSKKGCVPNSKTFEILLNGLITRNLVDEAVLALGILYKIGCELDLSFYTCAVSLFCRVDRIDVGSWLFRMMKASNIIPGTLIYSTLIQSLCKNLLLDEALFLLEEMVESGLMPEDNVYVSIIKVFFELGKTDEAIKFVKDRCFLFTSPHNALLEGCCNVGNILIANRVLGQMSKMSIDDCKSWNIVIGWLCNNARIGKAFEFLGKMIVLSFVPNKDTYAALIIGNCKSRRYEAALQLMNEVHARCWVLHAGCYSELIESLCQAKRTLEAAEVFCYMSKNRYPLHPSLFDTLIKGICDLGHIDEALVLLQLACYAGTSCKTVTYASIVYELSKSNKAEIALLVLSQMLVLGYNLNLETYCILIHSFSAMNRVKDSITLLNRMVNEGLLPDSERLHDLLLCIADHSQLHMILTTIDKLIAHTDLVNTATYNLLINGLWKEDRKYEACKLLDSMLEKGWVPDATTHGLLIGSLVNENSVIEDNTFLKLSPQHLSPLINEQCQMSKWIQPDPLSMSSNRKNSFELKGAMEGKKLSCKLK</sequence>
<feature type="repeat" description="PPR" evidence="2">
    <location>
        <begin position="397"/>
        <end position="431"/>
    </location>
</feature>